<gene>
    <name evidence="1" type="ORF">H4S07_005303</name>
</gene>
<dbReference type="Proteomes" id="UP001140096">
    <property type="component" value="Unassembled WGS sequence"/>
</dbReference>
<accession>A0ACC1L274</accession>
<sequence>MPAHRKSGIARGKIRPEKLPGLKPKEALSLLGMLAQAAASVEKIPAAAPACPLTSRPNMLFTFALHRIANDEGNRDWIRWSSCGDVIEIVSDLVELRRALIRYGFGPGSANSIKKNFNEYRFSKFSDGRKPVPDQDGVVWTKWSHCHFHRDHPEWVQNIKRKCPKKRLKQMTSD</sequence>
<protein>
    <submittedName>
        <fullName evidence="1">Uncharacterized protein</fullName>
    </submittedName>
</protein>
<reference evidence="1" key="1">
    <citation type="submission" date="2022-07" db="EMBL/GenBank/DDBJ databases">
        <title>Phylogenomic reconstructions and comparative analyses of Kickxellomycotina fungi.</title>
        <authorList>
            <person name="Reynolds N.K."/>
            <person name="Stajich J.E."/>
            <person name="Barry K."/>
            <person name="Grigoriev I.V."/>
            <person name="Crous P."/>
            <person name="Smith M.E."/>
        </authorList>
    </citation>
    <scope>NUCLEOTIDE SEQUENCE</scope>
    <source>
        <strain evidence="1">CBS 102833</strain>
    </source>
</reference>
<feature type="non-terminal residue" evidence="1">
    <location>
        <position position="174"/>
    </location>
</feature>
<name>A0ACC1L274_9FUNG</name>
<proteinExistence type="predicted"/>
<evidence type="ECO:0000313" key="2">
    <source>
        <dbReference type="Proteomes" id="UP001140096"/>
    </source>
</evidence>
<dbReference type="EMBL" id="JANBUP010002540">
    <property type="protein sequence ID" value="KAJ2799939.1"/>
    <property type="molecule type" value="Genomic_DNA"/>
</dbReference>
<keyword evidence="2" id="KW-1185">Reference proteome</keyword>
<comment type="caution">
    <text evidence="1">The sequence shown here is derived from an EMBL/GenBank/DDBJ whole genome shotgun (WGS) entry which is preliminary data.</text>
</comment>
<evidence type="ECO:0000313" key="1">
    <source>
        <dbReference type="EMBL" id="KAJ2799939.1"/>
    </source>
</evidence>
<organism evidence="1 2">
    <name type="scientific">Coemansia furcata</name>
    <dbReference type="NCBI Taxonomy" id="417177"/>
    <lineage>
        <taxon>Eukaryota</taxon>
        <taxon>Fungi</taxon>
        <taxon>Fungi incertae sedis</taxon>
        <taxon>Zoopagomycota</taxon>
        <taxon>Kickxellomycotina</taxon>
        <taxon>Kickxellomycetes</taxon>
        <taxon>Kickxellales</taxon>
        <taxon>Kickxellaceae</taxon>
        <taxon>Coemansia</taxon>
    </lineage>
</organism>